<reference evidence="2" key="1">
    <citation type="journal article" date="2022" name="Mol. Ecol. Resour.">
        <title>The genomes of chicory, endive, great burdock and yacon provide insights into Asteraceae palaeo-polyploidization history and plant inulin production.</title>
        <authorList>
            <person name="Fan W."/>
            <person name="Wang S."/>
            <person name="Wang H."/>
            <person name="Wang A."/>
            <person name="Jiang F."/>
            <person name="Liu H."/>
            <person name="Zhao H."/>
            <person name="Xu D."/>
            <person name="Zhang Y."/>
        </authorList>
    </citation>
    <scope>NUCLEOTIDE SEQUENCE [LARGE SCALE GENOMIC DNA]</scope>
    <source>
        <strain evidence="2">cv. Yunnan</strain>
    </source>
</reference>
<evidence type="ECO:0000313" key="1">
    <source>
        <dbReference type="EMBL" id="KAI3824749.1"/>
    </source>
</evidence>
<gene>
    <name evidence="1" type="ORF">L1987_06220</name>
</gene>
<reference evidence="1 2" key="2">
    <citation type="journal article" date="2022" name="Mol. Ecol. Resour.">
        <title>The genomes of chicory, endive, great burdock and yacon provide insights into Asteraceae paleo-polyploidization history and plant inulin production.</title>
        <authorList>
            <person name="Fan W."/>
            <person name="Wang S."/>
            <person name="Wang H."/>
            <person name="Wang A."/>
            <person name="Jiang F."/>
            <person name="Liu H."/>
            <person name="Zhao H."/>
            <person name="Xu D."/>
            <person name="Zhang Y."/>
        </authorList>
    </citation>
    <scope>NUCLEOTIDE SEQUENCE [LARGE SCALE GENOMIC DNA]</scope>
    <source>
        <strain evidence="2">cv. Yunnan</strain>
        <tissue evidence="1">Leaves</tissue>
    </source>
</reference>
<proteinExistence type="predicted"/>
<keyword evidence="2" id="KW-1185">Reference proteome</keyword>
<protein>
    <submittedName>
        <fullName evidence="1">Uncharacterized protein</fullName>
    </submittedName>
</protein>
<evidence type="ECO:0000313" key="2">
    <source>
        <dbReference type="Proteomes" id="UP001056120"/>
    </source>
</evidence>
<accession>A0ACB9JXW7</accession>
<comment type="caution">
    <text evidence="1">The sequence shown here is derived from an EMBL/GenBank/DDBJ whole genome shotgun (WGS) entry which is preliminary data.</text>
</comment>
<dbReference type="EMBL" id="CM042019">
    <property type="protein sequence ID" value="KAI3824749.1"/>
    <property type="molecule type" value="Genomic_DNA"/>
</dbReference>
<dbReference type="Proteomes" id="UP001056120">
    <property type="component" value="Linkage Group LG02"/>
</dbReference>
<sequence>MERGFQSLLLTGKYGVRIQQTEVLRTEEKLKRLKNEHSTELFNFIPTTAFSQLPEQRSVEHVNQEKKRLKQKFSPVETTANQHMLESTLTNFPLTANYFAPAPMQQLQPLRLPLPPPANLSYIEQACRRRHTLGDKTRSLQNLLPVDKKMDMAKIYEETHKSVMCSNVSAPATAIQAML</sequence>
<organism evidence="1 2">
    <name type="scientific">Smallanthus sonchifolius</name>
    <dbReference type="NCBI Taxonomy" id="185202"/>
    <lineage>
        <taxon>Eukaryota</taxon>
        <taxon>Viridiplantae</taxon>
        <taxon>Streptophyta</taxon>
        <taxon>Embryophyta</taxon>
        <taxon>Tracheophyta</taxon>
        <taxon>Spermatophyta</taxon>
        <taxon>Magnoliopsida</taxon>
        <taxon>eudicotyledons</taxon>
        <taxon>Gunneridae</taxon>
        <taxon>Pentapetalae</taxon>
        <taxon>asterids</taxon>
        <taxon>campanulids</taxon>
        <taxon>Asterales</taxon>
        <taxon>Asteraceae</taxon>
        <taxon>Asteroideae</taxon>
        <taxon>Heliantheae alliance</taxon>
        <taxon>Millerieae</taxon>
        <taxon>Smallanthus</taxon>
    </lineage>
</organism>
<name>A0ACB9JXW7_9ASTR</name>